<dbReference type="GO" id="GO:0008270">
    <property type="term" value="F:zinc ion binding"/>
    <property type="evidence" value="ECO:0007669"/>
    <property type="project" value="UniProtKB-KW"/>
</dbReference>
<comment type="function">
    <text evidence="14">Component of a retrotranslocation channel required for peroxisome organization by mediating export of the PEX5 receptor from peroxisomes to the cytosol, thereby promoting PEX5 recycling. The retrotranslocation channel is composed of PEX2, PEX10 and PEX12; each subunit contributing transmembrane segments that coassemble into an open channel that specifically allows the passage of PEX5 through the peroxisomal membrane. PEX12 also regulates PEX5 recycling by activating the E3 ubiquitin-protein ligase activity of PEX10. When PEX5 recycling is compromised, PEX12 stimulates PEX10-mediated polyubiquitination of PEX5, leading to its subsequent degradation.</text>
</comment>
<feature type="domain" description="Pex N-terminal" evidence="16">
    <location>
        <begin position="21"/>
        <end position="304"/>
    </location>
</feature>
<dbReference type="STRING" id="3218.A9RSM9"/>
<evidence type="ECO:0000256" key="10">
    <source>
        <dbReference type="ARBA" id="ARBA00022927"/>
    </source>
</evidence>
<dbReference type="RefSeq" id="XP_024401409.1">
    <property type="nucleotide sequence ID" value="XM_024545641.2"/>
</dbReference>
<dbReference type="InterPro" id="IPR006845">
    <property type="entry name" value="Pex_N"/>
</dbReference>
<keyword evidence="5" id="KW-0812">Transmembrane</keyword>
<evidence type="ECO:0000256" key="15">
    <source>
        <dbReference type="PIRNR" id="PIRNR038074"/>
    </source>
</evidence>
<keyword evidence="7" id="KW-0863">Zinc-finger</keyword>
<dbReference type="EMBL" id="ABEU02000017">
    <property type="protein sequence ID" value="PNR35874.1"/>
    <property type="molecule type" value="Genomic_DNA"/>
</dbReference>
<dbReference type="GO" id="GO:0016558">
    <property type="term" value="P:protein import into peroxisome matrix"/>
    <property type="evidence" value="ECO:0000318"/>
    <property type="project" value="GO_Central"/>
</dbReference>
<dbReference type="Pfam" id="PF04757">
    <property type="entry name" value="Pex2_Pex12"/>
    <property type="match status" value="1"/>
</dbReference>
<evidence type="ECO:0000256" key="12">
    <source>
        <dbReference type="ARBA" id="ARBA00023136"/>
    </source>
</evidence>
<keyword evidence="12 15" id="KW-0472">Membrane</keyword>
<evidence type="ECO:0000313" key="17">
    <source>
        <dbReference type="EMBL" id="PNR35874.1"/>
    </source>
</evidence>
<dbReference type="GO" id="GO:0006513">
    <property type="term" value="P:protein monoubiquitination"/>
    <property type="evidence" value="ECO:0000318"/>
    <property type="project" value="GO_Central"/>
</dbReference>
<keyword evidence="6" id="KW-0479">Metal-binding</keyword>
<sequence length="394" mass="44257">MLMQVGGDGARPTFFEMSATEHLPTSLRAALLYFLGVMAQRRPILHRVLDFSDEGYAALMFLLEFHSLKTTDSSFAESLYGLRRIPATDALPQQQGPQASSPGPRPLTGKQRAASVFFLVGLPYLKYKLEAAVNAQRGDALQAALWGRGDLEDEDVDSMEPPREVDNVHNEQVFFGSGTPWRERFKHIAIRALVKCYPWVHAATEGVSFAYQLLYLLDATRFYTPALHFMGLQVRRATGQELMDAVKVIEERRQHEFGRIRGPSYIQTLQRGVLRFIYTALDYAQTGLIASVFLFKMVEWWYQSAEERVTAPAVYPPPPPPPPPVVGKDGLQLPADGKICPLCLRSRTNPAVVATSGFVFCYTCAFHYVTQYKRCPVTLAPTATNQILRLYQDD</sequence>
<evidence type="ECO:0000256" key="4">
    <source>
        <dbReference type="ARBA" id="ARBA00022448"/>
    </source>
</evidence>
<dbReference type="InterPro" id="IPR013083">
    <property type="entry name" value="Znf_RING/FYVE/PHD"/>
</dbReference>
<evidence type="ECO:0000256" key="13">
    <source>
        <dbReference type="ARBA" id="ARBA00023140"/>
    </source>
</evidence>
<evidence type="ECO:0000256" key="1">
    <source>
        <dbReference type="ARBA" id="ARBA00004585"/>
    </source>
</evidence>
<dbReference type="CDD" id="cd16451">
    <property type="entry name" value="mRING_PEX12"/>
    <property type="match status" value="1"/>
</dbReference>
<dbReference type="OrthoDB" id="107372at2759"/>
<dbReference type="GeneID" id="112294798"/>
<dbReference type="eggNOG" id="KOG0826">
    <property type="taxonomic scope" value="Eukaryota"/>
</dbReference>
<evidence type="ECO:0000313" key="18">
    <source>
        <dbReference type="EnsemblPlants" id="Pp3c17_6400V3.1"/>
    </source>
</evidence>
<dbReference type="GO" id="GO:0004842">
    <property type="term" value="F:ubiquitin-protein transferase activity"/>
    <property type="evidence" value="ECO:0000318"/>
    <property type="project" value="GO_Central"/>
</dbReference>
<reference evidence="18" key="3">
    <citation type="submission" date="2020-12" db="UniProtKB">
        <authorList>
            <consortium name="EnsemblPlants"/>
        </authorList>
    </citation>
    <scope>IDENTIFICATION</scope>
</reference>
<name>A9RSM9_PHYPA</name>
<dbReference type="EnsemblPlants" id="Pp3c17_6400V3.2">
    <property type="protein sequence ID" value="Pp3c17_6400V3.2"/>
    <property type="gene ID" value="Pp3c17_6400"/>
</dbReference>
<organism evidence="17">
    <name type="scientific">Physcomitrium patens</name>
    <name type="common">Spreading-leaved earth moss</name>
    <name type="synonym">Physcomitrella patens</name>
    <dbReference type="NCBI Taxonomy" id="3218"/>
    <lineage>
        <taxon>Eukaryota</taxon>
        <taxon>Viridiplantae</taxon>
        <taxon>Streptophyta</taxon>
        <taxon>Embryophyta</taxon>
        <taxon>Bryophyta</taxon>
        <taxon>Bryophytina</taxon>
        <taxon>Bryopsida</taxon>
        <taxon>Funariidae</taxon>
        <taxon>Funariales</taxon>
        <taxon>Funariaceae</taxon>
        <taxon>Physcomitrium</taxon>
    </lineage>
</organism>
<evidence type="ECO:0000256" key="11">
    <source>
        <dbReference type="ARBA" id="ARBA00022989"/>
    </source>
</evidence>
<dbReference type="Proteomes" id="UP000006727">
    <property type="component" value="Chromosome 17"/>
</dbReference>
<keyword evidence="10" id="KW-0653">Protein transport</keyword>
<evidence type="ECO:0000256" key="14">
    <source>
        <dbReference type="ARBA" id="ARBA00045862"/>
    </source>
</evidence>
<dbReference type="FunFam" id="3.30.40.10:FF:000357">
    <property type="entry name" value="Peroxisome biogenesis protein 12"/>
    <property type="match status" value="1"/>
</dbReference>
<evidence type="ECO:0000256" key="2">
    <source>
        <dbReference type="ARBA" id="ARBA00004906"/>
    </source>
</evidence>
<comment type="subcellular location">
    <subcellularLocation>
        <location evidence="1">Peroxisome membrane</location>
        <topology evidence="1">Multi-pass membrane protein</topology>
    </subcellularLocation>
</comment>
<dbReference type="PaxDb" id="3218-PP1S26_47V6.1"/>
<evidence type="ECO:0000313" key="19">
    <source>
        <dbReference type="Proteomes" id="UP000006727"/>
    </source>
</evidence>
<dbReference type="Gramene" id="Pp3c17_6400V3.2">
    <property type="protein sequence ID" value="Pp3c17_6400V3.2"/>
    <property type="gene ID" value="Pp3c17_6400"/>
</dbReference>
<comment type="pathway">
    <text evidence="2">Protein modification; protein ubiquitination.</text>
</comment>
<evidence type="ECO:0000256" key="3">
    <source>
        <dbReference type="ARBA" id="ARBA00008704"/>
    </source>
</evidence>
<gene>
    <name evidence="18" type="primary">LOC112294798</name>
    <name evidence="17" type="ORF">PHYPA_021724</name>
</gene>
<dbReference type="PANTHER" id="PTHR12888:SF0">
    <property type="entry name" value="PEROXISOME ASSEMBLY PROTEIN 12"/>
    <property type="match status" value="1"/>
</dbReference>
<keyword evidence="13 15" id="KW-0576">Peroxisome</keyword>
<protein>
    <recommendedName>
        <fullName evidence="15">Peroxisome biogenesis protein 12</fullName>
    </recommendedName>
    <alternativeName>
        <fullName evidence="15">Peroxin-12</fullName>
    </alternativeName>
</protein>
<evidence type="ECO:0000256" key="8">
    <source>
        <dbReference type="ARBA" id="ARBA00022786"/>
    </source>
</evidence>
<accession>A9RSM9</accession>
<comment type="similarity">
    <text evidence="3 15">Belongs to the pex2/pex10/pex12 family.</text>
</comment>
<reference evidence="17 19" key="1">
    <citation type="journal article" date="2008" name="Science">
        <title>The Physcomitrella genome reveals evolutionary insights into the conquest of land by plants.</title>
        <authorList>
            <person name="Rensing S."/>
            <person name="Lang D."/>
            <person name="Zimmer A."/>
            <person name="Terry A."/>
            <person name="Salamov A."/>
            <person name="Shapiro H."/>
            <person name="Nishiyama T."/>
            <person name="Perroud P.-F."/>
            <person name="Lindquist E."/>
            <person name="Kamisugi Y."/>
            <person name="Tanahashi T."/>
            <person name="Sakakibara K."/>
            <person name="Fujita T."/>
            <person name="Oishi K."/>
            <person name="Shin-I T."/>
            <person name="Kuroki Y."/>
            <person name="Toyoda A."/>
            <person name="Suzuki Y."/>
            <person name="Hashimoto A."/>
            <person name="Yamaguchi K."/>
            <person name="Sugano A."/>
            <person name="Kohara Y."/>
            <person name="Fujiyama A."/>
            <person name="Anterola A."/>
            <person name="Aoki S."/>
            <person name="Ashton N."/>
            <person name="Barbazuk W.B."/>
            <person name="Barker E."/>
            <person name="Bennetzen J."/>
            <person name="Bezanilla M."/>
            <person name="Blankenship R."/>
            <person name="Cho S.H."/>
            <person name="Dutcher S."/>
            <person name="Estelle M."/>
            <person name="Fawcett J.A."/>
            <person name="Gundlach H."/>
            <person name="Hanada K."/>
            <person name="Heyl A."/>
            <person name="Hicks K.A."/>
            <person name="Hugh J."/>
            <person name="Lohr M."/>
            <person name="Mayer K."/>
            <person name="Melkozernov A."/>
            <person name="Murata T."/>
            <person name="Nelson D."/>
            <person name="Pils B."/>
            <person name="Prigge M."/>
            <person name="Reiss B."/>
            <person name="Renner T."/>
            <person name="Rombauts S."/>
            <person name="Rushton P."/>
            <person name="Sanderfoot A."/>
            <person name="Schween G."/>
            <person name="Shiu S.-H."/>
            <person name="Stueber K."/>
            <person name="Theodoulou F.L."/>
            <person name="Tu H."/>
            <person name="Van de Peer Y."/>
            <person name="Verrier P.J."/>
            <person name="Waters E."/>
            <person name="Wood A."/>
            <person name="Yang L."/>
            <person name="Cove D."/>
            <person name="Cuming A."/>
            <person name="Hasebe M."/>
            <person name="Lucas S."/>
            <person name="Mishler D.B."/>
            <person name="Reski R."/>
            <person name="Grigoriev I."/>
            <person name="Quatrano R.S."/>
            <person name="Boore J.L."/>
        </authorList>
    </citation>
    <scope>NUCLEOTIDE SEQUENCE [LARGE SCALE GENOMIC DNA]</scope>
    <source>
        <strain evidence="18 19">cv. Gransden 2004</strain>
    </source>
</reference>
<dbReference type="GO" id="GO:0005778">
    <property type="term" value="C:peroxisomal membrane"/>
    <property type="evidence" value="ECO:0000318"/>
    <property type="project" value="GO_Central"/>
</dbReference>
<dbReference type="Gramene" id="Pp3c17_6400V3.1">
    <property type="protein sequence ID" value="Pp3c17_6400V3.1"/>
    <property type="gene ID" value="Pp3c17_6400"/>
</dbReference>
<evidence type="ECO:0000256" key="9">
    <source>
        <dbReference type="ARBA" id="ARBA00022833"/>
    </source>
</evidence>
<keyword evidence="11" id="KW-1133">Transmembrane helix</keyword>
<keyword evidence="8" id="KW-0833">Ubl conjugation pathway</keyword>
<keyword evidence="19" id="KW-1185">Reference proteome</keyword>
<evidence type="ECO:0000259" key="16">
    <source>
        <dbReference type="Pfam" id="PF04757"/>
    </source>
</evidence>
<keyword evidence="9" id="KW-0862">Zinc</keyword>
<proteinExistence type="inferred from homology"/>
<dbReference type="InterPro" id="IPR017375">
    <property type="entry name" value="PEX12"/>
</dbReference>
<reference evidence="17 19" key="2">
    <citation type="journal article" date="2018" name="Plant J.">
        <title>The Physcomitrella patens chromosome-scale assembly reveals moss genome structure and evolution.</title>
        <authorList>
            <person name="Lang D."/>
            <person name="Ullrich K.K."/>
            <person name="Murat F."/>
            <person name="Fuchs J."/>
            <person name="Jenkins J."/>
            <person name="Haas F.B."/>
            <person name="Piednoel M."/>
            <person name="Gundlach H."/>
            <person name="Van Bel M."/>
            <person name="Meyberg R."/>
            <person name="Vives C."/>
            <person name="Morata J."/>
            <person name="Symeonidi A."/>
            <person name="Hiss M."/>
            <person name="Muchero W."/>
            <person name="Kamisugi Y."/>
            <person name="Saleh O."/>
            <person name="Blanc G."/>
            <person name="Decker E.L."/>
            <person name="van Gessel N."/>
            <person name="Grimwood J."/>
            <person name="Hayes R.D."/>
            <person name="Graham S.W."/>
            <person name="Gunter L.E."/>
            <person name="McDaniel S.F."/>
            <person name="Hoernstein S.N.W."/>
            <person name="Larsson A."/>
            <person name="Li F.W."/>
            <person name="Perroud P.F."/>
            <person name="Phillips J."/>
            <person name="Ranjan P."/>
            <person name="Rokshar D.S."/>
            <person name="Rothfels C.J."/>
            <person name="Schneider L."/>
            <person name="Shu S."/>
            <person name="Stevenson D.W."/>
            <person name="Thummler F."/>
            <person name="Tillich M."/>
            <person name="Villarreal Aguilar J.C."/>
            <person name="Widiez T."/>
            <person name="Wong G.K."/>
            <person name="Wymore A."/>
            <person name="Zhang Y."/>
            <person name="Zimmer A.D."/>
            <person name="Quatrano R.S."/>
            <person name="Mayer K.F.X."/>
            <person name="Goodstein D."/>
            <person name="Casacuberta J.M."/>
            <person name="Vandepoele K."/>
            <person name="Reski R."/>
            <person name="Cuming A.C."/>
            <person name="Tuskan G.A."/>
            <person name="Maumus F."/>
            <person name="Salse J."/>
            <person name="Schmutz J."/>
            <person name="Rensing S.A."/>
        </authorList>
    </citation>
    <scope>NUCLEOTIDE SEQUENCE [LARGE SCALE GENOMIC DNA]</scope>
    <source>
        <strain evidence="18 19">cv. Gransden 2004</strain>
    </source>
</reference>
<dbReference type="HOGENOM" id="CLU_031067_1_1_1"/>
<evidence type="ECO:0000256" key="5">
    <source>
        <dbReference type="ARBA" id="ARBA00022692"/>
    </source>
</evidence>
<dbReference type="Gene3D" id="3.30.40.10">
    <property type="entry name" value="Zinc/RING finger domain, C3HC4 (zinc finger)"/>
    <property type="match status" value="1"/>
</dbReference>
<dbReference type="AlphaFoldDB" id="A9RSM9"/>
<dbReference type="SUPFAM" id="SSF57850">
    <property type="entry name" value="RING/U-box"/>
    <property type="match status" value="1"/>
</dbReference>
<evidence type="ECO:0000256" key="7">
    <source>
        <dbReference type="ARBA" id="ARBA00022771"/>
    </source>
</evidence>
<dbReference type="PIRSF" id="PIRSF038074">
    <property type="entry name" value="Peroxisome_assembly_p12"/>
    <property type="match status" value="1"/>
</dbReference>
<dbReference type="GO" id="GO:1990429">
    <property type="term" value="C:peroxisomal importomer complex"/>
    <property type="evidence" value="ECO:0000318"/>
    <property type="project" value="GO_Central"/>
</dbReference>
<evidence type="ECO:0000256" key="6">
    <source>
        <dbReference type="ARBA" id="ARBA00022723"/>
    </source>
</evidence>
<dbReference type="OMA" id="QHYLARC"/>
<keyword evidence="4" id="KW-0813">Transport</keyword>
<dbReference type="EnsemblPlants" id="Pp3c17_6400V3.1">
    <property type="protein sequence ID" value="Pp3c17_6400V3.1"/>
    <property type="gene ID" value="Pp3c17_6400"/>
</dbReference>
<dbReference type="PANTHER" id="PTHR12888">
    <property type="entry name" value="PEROXISOME ASSEMBLY PROTEIN 12 PEROXIN-12"/>
    <property type="match status" value="1"/>
</dbReference>